<gene>
    <name evidence="2" type="ORF">A3K89_06130</name>
</gene>
<evidence type="ECO:0000313" key="2">
    <source>
        <dbReference type="EMBL" id="OAK52411.1"/>
    </source>
</evidence>
<accession>A0A177YAC9</accession>
<protein>
    <submittedName>
        <fullName evidence="2">Uncharacterized protein</fullName>
    </submittedName>
</protein>
<evidence type="ECO:0000256" key="1">
    <source>
        <dbReference type="SAM" id="Phobius"/>
    </source>
</evidence>
<dbReference type="Proteomes" id="UP000077519">
    <property type="component" value="Unassembled WGS sequence"/>
</dbReference>
<feature type="transmembrane region" description="Helical" evidence="1">
    <location>
        <begin position="72"/>
        <end position="91"/>
    </location>
</feature>
<name>A0A177YAC9_9NOCA</name>
<reference evidence="2 3" key="1">
    <citation type="submission" date="2016-03" db="EMBL/GenBank/DDBJ databases">
        <title>Genome sequence of Rhodococcus kyotonensis KB10.</title>
        <authorList>
            <person name="Jeong H."/>
            <person name="Hong C.E."/>
            <person name="Jo S.H."/>
            <person name="Park J.M."/>
        </authorList>
    </citation>
    <scope>NUCLEOTIDE SEQUENCE [LARGE SCALE GENOMIC DNA]</scope>
    <source>
        <strain evidence="2 3">KB10</strain>
    </source>
</reference>
<keyword evidence="1" id="KW-0472">Membrane</keyword>
<dbReference type="EMBL" id="LVHI01000023">
    <property type="protein sequence ID" value="OAK52411.1"/>
    <property type="molecule type" value="Genomic_DNA"/>
</dbReference>
<organism evidence="2 3">
    <name type="scientific">Rhodococcoides kyotonense</name>
    <dbReference type="NCBI Taxonomy" id="398843"/>
    <lineage>
        <taxon>Bacteria</taxon>
        <taxon>Bacillati</taxon>
        <taxon>Actinomycetota</taxon>
        <taxon>Actinomycetes</taxon>
        <taxon>Mycobacteriales</taxon>
        <taxon>Nocardiaceae</taxon>
        <taxon>Rhodococcoides</taxon>
    </lineage>
</organism>
<keyword evidence="3" id="KW-1185">Reference proteome</keyword>
<feature type="transmembrane region" description="Helical" evidence="1">
    <location>
        <begin position="34"/>
        <end position="60"/>
    </location>
</feature>
<proteinExistence type="predicted"/>
<evidence type="ECO:0000313" key="3">
    <source>
        <dbReference type="Proteomes" id="UP000077519"/>
    </source>
</evidence>
<sequence length="97" mass="10196">MDVSGNNTRRHAIPGVVSLRIALRARADELVGRTVRCVAIALPVGGLVATAAGVGTAWLYDFTTRVSTTIPVVLAVLLVLAATFALARLWARRVSAT</sequence>
<keyword evidence="1" id="KW-0812">Transmembrane</keyword>
<keyword evidence="1" id="KW-1133">Transmembrane helix</keyword>
<dbReference type="AlphaFoldDB" id="A0A177YAC9"/>
<comment type="caution">
    <text evidence="2">The sequence shown here is derived from an EMBL/GenBank/DDBJ whole genome shotgun (WGS) entry which is preliminary data.</text>
</comment>